<dbReference type="Proteomes" id="UP000324222">
    <property type="component" value="Unassembled WGS sequence"/>
</dbReference>
<dbReference type="InterPro" id="IPR003961">
    <property type="entry name" value="FN3_dom"/>
</dbReference>
<feature type="compositionally biased region" description="Polar residues" evidence="2">
    <location>
        <begin position="1"/>
        <end position="13"/>
    </location>
</feature>
<dbReference type="InterPro" id="IPR013098">
    <property type="entry name" value="Ig_I-set"/>
</dbReference>
<dbReference type="EMBL" id="VSRR010000325">
    <property type="protein sequence ID" value="MPC14068.1"/>
    <property type="molecule type" value="Genomic_DNA"/>
</dbReference>
<dbReference type="FunFam" id="2.60.40.10:FF:000214">
    <property type="entry name" value="titin isoform X1"/>
    <property type="match status" value="1"/>
</dbReference>
<dbReference type="PANTHER" id="PTHR13817:SF49">
    <property type="entry name" value="MYOSIN-BINDING PROTEIN H"/>
    <property type="match status" value="1"/>
</dbReference>
<keyword evidence="1" id="KW-0677">Repeat</keyword>
<proteinExistence type="predicted"/>
<evidence type="ECO:0000313" key="4">
    <source>
        <dbReference type="EMBL" id="MPC14068.1"/>
    </source>
</evidence>
<dbReference type="PANTHER" id="PTHR13817">
    <property type="entry name" value="TITIN"/>
    <property type="match status" value="1"/>
</dbReference>
<comment type="caution">
    <text evidence="4">The sequence shown here is derived from an EMBL/GenBank/DDBJ whole genome shotgun (WGS) entry which is preliminary data.</text>
</comment>
<feature type="region of interest" description="Disordered" evidence="2">
    <location>
        <begin position="175"/>
        <end position="196"/>
    </location>
</feature>
<protein>
    <submittedName>
        <fullName evidence="4">Twitchin</fullName>
    </submittedName>
</protein>
<dbReference type="InterPro" id="IPR036116">
    <property type="entry name" value="FN3_sf"/>
</dbReference>
<reference evidence="4 5" key="1">
    <citation type="submission" date="2019-05" db="EMBL/GenBank/DDBJ databases">
        <title>Another draft genome of Portunus trituberculatus and its Hox gene families provides insights of decapod evolution.</title>
        <authorList>
            <person name="Jeong J.-H."/>
            <person name="Song I."/>
            <person name="Kim S."/>
            <person name="Choi T."/>
            <person name="Kim D."/>
            <person name="Ryu S."/>
            <person name="Kim W."/>
        </authorList>
    </citation>
    <scope>NUCLEOTIDE SEQUENCE [LARGE SCALE GENOMIC DNA]</scope>
    <source>
        <tissue evidence="4">Muscle</tissue>
    </source>
</reference>
<gene>
    <name evidence="4" type="primary">unc-22_10</name>
    <name evidence="4" type="ORF">E2C01_006821</name>
</gene>
<keyword evidence="5" id="KW-1185">Reference proteome</keyword>
<dbReference type="Pfam" id="PF07679">
    <property type="entry name" value="I-set"/>
    <property type="match status" value="2"/>
</dbReference>
<evidence type="ECO:0000256" key="2">
    <source>
        <dbReference type="SAM" id="MobiDB-lite"/>
    </source>
</evidence>
<feature type="region of interest" description="Disordered" evidence="2">
    <location>
        <begin position="1"/>
        <end position="39"/>
    </location>
</feature>
<dbReference type="AlphaFoldDB" id="A0A5B7CXT3"/>
<evidence type="ECO:0000313" key="5">
    <source>
        <dbReference type="Proteomes" id="UP000324222"/>
    </source>
</evidence>
<dbReference type="OrthoDB" id="504170at2759"/>
<dbReference type="InterPro" id="IPR036179">
    <property type="entry name" value="Ig-like_dom_sf"/>
</dbReference>
<dbReference type="PROSITE" id="PS50853">
    <property type="entry name" value="FN3"/>
    <property type="match status" value="1"/>
</dbReference>
<feature type="domain" description="Fibronectin type-III" evidence="3">
    <location>
        <begin position="279"/>
        <end position="352"/>
    </location>
</feature>
<sequence>MRSPLTRETTMHTLSREHGTHLVTQNRITSPANLSPLSLSRSRPACSIKIMKDGRKRQLVFKSITMEDAGNYSCRTNADETACETIVQFENKFKKPLQDQTTFEKQPATFEVELVDPDAPLTWFIKGEEVKPGDNYEIVKKGAVHKLIIKEAAMDHEGEIKVVCGNLETSCQLSVGEGEKPPSIKPEEPIEGPASKPLTFEVPYTIPGARISKVDAKLLKDGKPLSPKEVEVKVMDKKVVYTIKKPSRDQTGKYTIKMSNKAGSSTKDVKINMQDKPSPPTNFEVSEIFSTSCVLTFEPPKDDGGLPLTYYSIERQDFAVKGKRPRYRGDEGRDKGWRLNKGFKDCVWLQNK</sequence>
<evidence type="ECO:0000259" key="3">
    <source>
        <dbReference type="PROSITE" id="PS50853"/>
    </source>
</evidence>
<feature type="compositionally biased region" description="Basic and acidic residues" evidence="2">
    <location>
        <begin position="177"/>
        <end position="188"/>
    </location>
</feature>
<dbReference type="Gene3D" id="2.60.40.10">
    <property type="entry name" value="Immunoglobulins"/>
    <property type="match status" value="4"/>
</dbReference>
<dbReference type="SUPFAM" id="SSF48726">
    <property type="entry name" value="Immunoglobulin"/>
    <property type="match status" value="2"/>
</dbReference>
<dbReference type="InterPro" id="IPR013783">
    <property type="entry name" value="Ig-like_fold"/>
</dbReference>
<name>A0A5B7CXT3_PORTR</name>
<dbReference type="GO" id="GO:0045214">
    <property type="term" value="P:sarcomere organization"/>
    <property type="evidence" value="ECO:0007669"/>
    <property type="project" value="TreeGrafter"/>
</dbReference>
<accession>A0A5B7CXT3</accession>
<dbReference type="GO" id="GO:0031430">
    <property type="term" value="C:M band"/>
    <property type="evidence" value="ECO:0007669"/>
    <property type="project" value="TreeGrafter"/>
</dbReference>
<dbReference type="CDD" id="cd00063">
    <property type="entry name" value="FN3"/>
    <property type="match status" value="1"/>
</dbReference>
<evidence type="ECO:0000256" key="1">
    <source>
        <dbReference type="ARBA" id="ARBA00022737"/>
    </source>
</evidence>
<organism evidence="4 5">
    <name type="scientific">Portunus trituberculatus</name>
    <name type="common">Swimming crab</name>
    <name type="synonym">Neptunus trituberculatus</name>
    <dbReference type="NCBI Taxonomy" id="210409"/>
    <lineage>
        <taxon>Eukaryota</taxon>
        <taxon>Metazoa</taxon>
        <taxon>Ecdysozoa</taxon>
        <taxon>Arthropoda</taxon>
        <taxon>Crustacea</taxon>
        <taxon>Multicrustacea</taxon>
        <taxon>Malacostraca</taxon>
        <taxon>Eumalacostraca</taxon>
        <taxon>Eucarida</taxon>
        <taxon>Decapoda</taxon>
        <taxon>Pleocyemata</taxon>
        <taxon>Brachyura</taxon>
        <taxon>Eubrachyura</taxon>
        <taxon>Portunoidea</taxon>
        <taxon>Portunidae</taxon>
        <taxon>Portuninae</taxon>
        <taxon>Portunus</taxon>
    </lineage>
</organism>
<dbReference type="InterPro" id="IPR050964">
    <property type="entry name" value="Striated_Muscle_Regulatory"/>
</dbReference>
<feature type="compositionally biased region" description="Low complexity" evidence="2">
    <location>
        <begin position="30"/>
        <end position="39"/>
    </location>
</feature>
<dbReference type="SUPFAM" id="SSF49265">
    <property type="entry name" value="Fibronectin type III"/>
    <property type="match status" value="1"/>
</dbReference>